<organism evidence="3 4">
    <name type="scientific">Calocera cornea HHB12733</name>
    <dbReference type="NCBI Taxonomy" id="1353952"/>
    <lineage>
        <taxon>Eukaryota</taxon>
        <taxon>Fungi</taxon>
        <taxon>Dikarya</taxon>
        <taxon>Basidiomycota</taxon>
        <taxon>Agaricomycotina</taxon>
        <taxon>Dacrymycetes</taxon>
        <taxon>Dacrymycetales</taxon>
        <taxon>Dacrymycetaceae</taxon>
        <taxon>Calocera</taxon>
    </lineage>
</organism>
<feature type="compositionally biased region" description="Basic and acidic residues" evidence="1">
    <location>
        <begin position="151"/>
        <end position="162"/>
    </location>
</feature>
<name>A0A165ID57_9BASI</name>
<feature type="transmembrane region" description="Helical" evidence="2">
    <location>
        <begin position="292"/>
        <end position="318"/>
    </location>
</feature>
<keyword evidence="2" id="KW-0472">Membrane</keyword>
<evidence type="ECO:0000256" key="1">
    <source>
        <dbReference type="SAM" id="MobiDB-lite"/>
    </source>
</evidence>
<feature type="region of interest" description="Disordered" evidence="1">
    <location>
        <begin position="137"/>
        <end position="226"/>
    </location>
</feature>
<sequence>MATPRRNGPFSGPQTTLYPPSASTQLQRVDSGRAPPKRQRTQEEQDNLDDQARHEAMHNLVQSWQDRLQLIALITTFFAAAEINFLVITTEDDTSSAVRQTANACFNGAVVFHAFSATVSFLAAFLLVGYKLKEAKKEQKEAETGVESPEDDKTAKAEEGRGDQPQAQGESIRPPAPPQALNGTIFPPSAPNAPIAPGNAPHAPMPPFARSGSPFQRPSFSGSKPSDLLPNLSIPFSANPRMVQTYFFGSTKPPVHLLERLHALCTCTALNGFVLAFVGIICYAWAWHVRSVGIFTSACLASCLAATVIFISTGNYVIEDDE</sequence>
<feature type="region of interest" description="Disordered" evidence="1">
    <location>
        <begin position="1"/>
        <end position="49"/>
    </location>
</feature>
<dbReference type="EMBL" id="KV423931">
    <property type="protein sequence ID" value="KZT60411.1"/>
    <property type="molecule type" value="Genomic_DNA"/>
</dbReference>
<protein>
    <recommendedName>
        <fullName evidence="5">Transmembrane protein</fullName>
    </recommendedName>
</protein>
<keyword evidence="4" id="KW-1185">Reference proteome</keyword>
<evidence type="ECO:0000313" key="4">
    <source>
        <dbReference type="Proteomes" id="UP000076842"/>
    </source>
</evidence>
<feature type="transmembrane region" description="Helical" evidence="2">
    <location>
        <begin position="70"/>
        <end position="90"/>
    </location>
</feature>
<feature type="compositionally biased region" description="Polar residues" evidence="1">
    <location>
        <begin position="213"/>
        <end position="224"/>
    </location>
</feature>
<reference evidence="3 4" key="1">
    <citation type="journal article" date="2016" name="Mol. Biol. Evol.">
        <title>Comparative Genomics of Early-Diverging Mushroom-Forming Fungi Provides Insights into the Origins of Lignocellulose Decay Capabilities.</title>
        <authorList>
            <person name="Nagy L.G."/>
            <person name="Riley R."/>
            <person name="Tritt A."/>
            <person name="Adam C."/>
            <person name="Daum C."/>
            <person name="Floudas D."/>
            <person name="Sun H."/>
            <person name="Yadav J.S."/>
            <person name="Pangilinan J."/>
            <person name="Larsson K.H."/>
            <person name="Matsuura K."/>
            <person name="Barry K."/>
            <person name="Labutti K."/>
            <person name="Kuo R."/>
            <person name="Ohm R.A."/>
            <person name="Bhattacharya S.S."/>
            <person name="Shirouzu T."/>
            <person name="Yoshinaga Y."/>
            <person name="Martin F.M."/>
            <person name="Grigoriev I.V."/>
            <person name="Hibbett D.S."/>
        </authorList>
    </citation>
    <scope>NUCLEOTIDE SEQUENCE [LARGE SCALE GENOMIC DNA]</scope>
    <source>
        <strain evidence="3 4">HHB12733</strain>
    </source>
</reference>
<dbReference type="Proteomes" id="UP000076842">
    <property type="component" value="Unassembled WGS sequence"/>
</dbReference>
<keyword evidence="2" id="KW-0812">Transmembrane</keyword>
<gene>
    <name evidence="3" type="ORF">CALCODRAFT_515392</name>
</gene>
<feature type="compositionally biased region" description="Polar residues" evidence="1">
    <location>
        <begin position="12"/>
        <end position="28"/>
    </location>
</feature>
<dbReference type="OrthoDB" id="2653987at2759"/>
<proteinExistence type="predicted"/>
<feature type="transmembrane region" description="Helical" evidence="2">
    <location>
        <begin position="261"/>
        <end position="286"/>
    </location>
</feature>
<dbReference type="InParanoid" id="A0A165ID57"/>
<feature type="transmembrane region" description="Helical" evidence="2">
    <location>
        <begin position="110"/>
        <end position="130"/>
    </location>
</feature>
<evidence type="ECO:0008006" key="5">
    <source>
        <dbReference type="Google" id="ProtNLM"/>
    </source>
</evidence>
<evidence type="ECO:0000256" key="2">
    <source>
        <dbReference type="SAM" id="Phobius"/>
    </source>
</evidence>
<dbReference type="AlphaFoldDB" id="A0A165ID57"/>
<accession>A0A165ID57</accession>
<feature type="compositionally biased region" description="Low complexity" evidence="1">
    <location>
        <begin position="192"/>
        <end position="202"/>
    </location>
</feature>
<evidence type="ECO:0000313" key="3">
    <source>
        <dbReference type="EMBL" id="KZT60411.1"/>
    </source>
</evidence>
<keyword evidence="2" id="KW-1133">Transmembrane helix</keyword>